<reference evidence="2 3" key="1">
    <citation type="submission" date="2020-12" db="EMBL/GenBank/DDBJ databases">
        <title>Complete genome sequence of Burkholderia anthina BJQ0011.</title>
        <authorList>
            <person name="Xu Y."/>
        </authorList>
    </citation>
    <scope>NUCLEOTIDE SEQUENCE [LARGE SCALE GENOMIC DNA]</scope>
    <source>
        <strain evidence="2 3">BJQ0011</strain>
    </source>
</reference>
<dbReference type="EMBL" id="CP066769">
    <property type="protein sequence ID" value="QQK03833.1"/>
    <property type="molecule type" value="Genomic_DNA"/>
</dbReference>
<gene>
    <name evidence="2" type="ORF">JFN94_06635</name>
</gene>
<protein>
    <submittedName>
        <fullName evidence="2">Uncharacterized protein</fullName>
    </submittedName>
</protein>
<accession>A0A7T6VH38</accession>
<organism evidence="2 3">
    <name type="scientific">Burkholderia anthina</name>
    <dbReference type="NCBI Taxonomy" id="179879"/>
    <lineage>
        <taxon>Bacteria</taxon>
        <taxon>Pseudomonadati</taxon>
        <taxon>Pseudomonadota</taxon>
        <taxon>Betaproteobacteria</taxon>
        <taxon>Burkholderiales</taxon>
        <taxon>Burkholderiaceae</taxon>
        <taxon>Burkholderia</taxon>
        <taxon>Burkholderia cepacia complex</taxon>
    </lineage>
</organism>
<evidence type="ECO:0000256" key="1">
    <source>
        <dbReference type="SAM" id="Coils"/>
    </source>
</evidence>
<evidence type="ECO:0000313" key="3">
    <source>
        <dbReference type="Proteomes" id="UP000596205"/>
    </source>
</evidence>
<dbReference type="KEGG" id="bann:JFN94_06635"/>
<dbReference type="Proteomes" id="UP000596205">
    <property type="component" value="Chromosome 1"/>
</dbReference>
<sequence length="213" mass="24325">MGRAVLRVRRTEETLMRARERLDALAATADAKGSTEAADLVAQEVSREVRATREQADRNVNEVRARQRGVFNGTNKKLDVLTEIPGFHLHWINDTPGRLQRAVSGGYEFVKKDEVELTESNKVVERNSDIGDKIRAIVGTTDRNEPLYAYLMKIRQEWYDEDQNDAMTKVKQTEADMVRQGGMNADRIGEKYLPDNRRSALVRREGEFTRTVT</sequence>
<proteinExistence type="predicted"/>
<evidence type="ECO:0000313" key="2">
    <source>
        <dbReference type="EMBL" id="QQK03833.1"/>
    </source>
</evidence>
<keyword evidence="1" id="KW-0175">Coiled coil</keyword>
<name>A0A7T6VH38_9BURK</name>
<feature type="coiled-coil region" evidence="1">
    <location>
        <begin position="8"/>
        <end position="66"/>
    </location>
</feature>
<dbReference type="RefSeq" id="WP_199568681.1">
    <property type="nucleotide sequence ID" value="NZ_CP066769.1"/>
</dbReference>
<dbReference type="AlphaFoldDB" id="A0A7T6VH38"/>